<dbReference type="SUPFAM" id="SSF51215">
    <property type="entry name" value="Regulatory protein AraC"/>
    <property type="match status" value="1"/>
</dbReference>
<dbReference type="PROSITE" id="PS01124">
    <property type="entry name" value="HTH_ARAC_FAMILY_2"/>
    <property type="match status" value="1"/>
</dbReference>
<evidence type="ECO:0000313" key="6">
    <source>
        <dbReference type="EMBL" id="WBB07101.1"/>
    </source>
</evidence>
<keyword evidence="2" id="KW-0238">DNA-binding</keyword>
<dbReference type="Proteomes" id="UP000471052">
    <property type="component" value="Unassembled WGS sequence"/>
</dbReference>
<dbReference type="Gene3D" id="2.60.120.10">
    <property type="entry name" value="Jelly Rolls"/>
    <property type="match status" value="1"/>
</dbReference>
<dbReference type="InterPro" id="IPR009057">
    <property type="entry name" value="Homeodomain-like_sf"/>
</dbReference>
<dbReference type="SUPFAM" id="SSF46689">
    <property type="entry name" value="Homeodomain-like"/>
    <property type="match status" value="2"/>
</dbReference>
<protein>
    <submittedName>
        <fullName evidence="5">AraC family transcriptional regulator</fullName>
    </submittedName>
</protein>
<evidence type="ECO:0000256" key="1">
    <source>
        <dbReference type="ARBA" id="ARBA00023015"/>
    </source>
</evidence>
<dbReference type="RefSeq" id="WP_154455000.1">
    <property type="nucleotide sequence ID" value="NZ_CP114883.1"/>
</dbReference>
<evidence type="ECO:0000259" key="4">
    <source>
        <dbReference type="PROSITE" id="PS01124"/>
    </source>
</evidence>
<dbReference type="PROSITE" id="PS00041">
    <property type="entry name" value="HTH_ARAC_FAMILY_1"/>
    <property type="match status" value="1"/>
</dbReference>
<dbReference type="InterPro" id="IPR018060">
    <property type="entry name" value="HTH_AraC"/>
</dbReference>
<organism evidence="5 7">
    <name type="scientific">Streptococcus alactolyticus</name>
    <dbReference type="NCBI Taxonomy" id="29389"/>
    <lineage>
        <taxon>Bacteria</taxon>
        <taxon>Bacillati</taxon>
        <taxon>Bacillota</taxon>
        <taxon>Bacilli</taxon>
        <taxon>Lactobacillales</taxon>
        <taxon>Streptococcaceae</taxon>
        <taxon>Streptococcus</taxon>
    </lineage>
</organism>
<dbReference type="Pfam" id="PF12833">
    <property type="entry name" value="HTH_18"/>
    <property type="match status" value="1"/>
</dbReference>
<evidence type="ECO:0000313" key="5">
    <source>
        <dbReference type="EMBL" id="MST53873.1"/>
    </source>
</evidence>
<dbReference type="EMBL" id="CP114883">
    <property type="protein sequence ID" value="WBB07101.1"/>
    <property type="molecule type" value="Genomic_DNA"/>
</dbReference>
<evidence type="ECO:0000313" key="7">
    <source>
        <dbReference type="Proteomes" id="UP000471052"/>
    </source>
</evidence>
<dbReference type="InterPro" id="IPR020449">
    <property type="entry name" value="Tscrpt_reg_AraC-type_HTH"/>
</dbReference>
<dbReference type="GO" id="GO:0043565">
    <property type="term" value="F:sequence-specific DNA binding"/>
    <property type="evidence" value="ECO:0007669"/>
    <property type="project" value="InterPro"/>
</dbReference>
<feature type="domain" description="HTH araC/xylS-type" evidence="4">
    <location>
        <begin position="184"/>
        <end position="282"/>
    </location>
</feature>
<dbReference type="CDD" id="cd02208">
    <property type="entry name" value="cupin_RmlC-like"/>
    <property type="match status" value="1"/>
</dbReference>
<evidence type="ECO:0000256" key="3">
    <source>
        <dbReference type="ARBA" id="ARBA00023163"/>
    </source>
</evidence>
<dbReference type="PANTHER" id="PTHR43280">
    <property type="entry name" value="ARAC-FAMILY TRANSCRIPTIONAL REGULATOR"/>
    <property type="match status" value="1"/>
</dbReference>
<dbReference type="Pfam" id="PF02311">
    <property type="entry name" value="AraC_binding"/>
    <property type="match status" value="1"/>
</dbReference>
<dbReference type="InterPro" id="IPR014710">
    <property type="entry name" value="RmlC-like_jellyroll"/>
</dbReference>
<dbReference type="AlphaFoldDB" id="A0A6N7WPL2"/>
<dbReference type="GO" id="GO:0003700">
    <property type="term" value="F:DNA-binding transcription factor activity"/>
    <property type="evidence" value="ECO:0007669"/>
    <property type="project" value="InterPro"/>
</dbReference>
<dbReference type="PANTHER" id="PTHR43280:SF2">
    <property type="entry name" value="HTH-TYPE TRANSCRIPTIONAL REGULATOR EXSA"/>
    <property type="match status" value="1"/>
</dbReference>
<evidence type="ECO:0000256" key="2">
    <source>
        <dbReference type="ARBA" id="ARBA00023125"/>
    </source>
</evidence>
<dbReference type="Gene3D" id="1.10.10.60">
    <property type="entry name" value="Homeodomain-like"/>
    <property type="match status" value="2"/>
</dbReference>
<keyword evidence="8" id="KW-1185">Reference proteome</keyword>
<sequence length="289" mass="34390">MTTNSEHKSLLPYDYYRTVVESGRPDILFHWHPEIEINYIYEGSARFHIDYDYFDSQAGDIILIRPNGMHSIHPLENQTHVTDTFRFHLDMIGHSTVDHVSIRYLQPLQSSLYQFVPRIQPGMGGYDEIKRCLFTIFELSANKDRHFELSLKSKINEFLYLLFYHHYVVQKTTDDAYRKNEQIRQLIDHINHNYQKNLSIDYLSHFMGYSKSHFMTLFKQQTGVSCTEFVIQVRLNKASELLINTSHSILDIATDVGFNNLSNFNRQFKRYYQLTPSQYRKKFRHSHKS</sequence>
<evidence type="ECO:0000313" key="8">
    <source>
        <dbReference type="Proteomes" id="UP001212085"/>
    </source>
</evidence>
<dbReference type="PRINTS" id="PR00032">
    <property type="entry name" value="HTHARAC"/>
</dbReference>
<gene>
    <name evidence="5" type="ORF">FYJ82_05635</name>
    <name evidence="6" type="ORF">O6R09_04050</name>
</gene>
<reference evidence="6 8" key="2">
    <citation type="submission" date="2022-12" db="EMBL/GenBank/DDBJ databases">
        <title>Streptococcus alactolyticus LGM, complete genome.</title>
        <authorList>
            <person name="Liu Z."/>
            <person name="Mu C."/>
            <person name="Zhu W."/>
        </authorList>
    </citation>
    <scope>NUCLEOTIDE SEQUENCE [LARGE SCALE GENOMIC DNA]</scope>
    <source>
        <strain evidence="6 8">LGM</strain>
    </source>
</reference>
<accession>A0A6N7WPL2</accession>
<reference evidence="5 7" key="1">
    <citation type="submission" date="2019-08" db="EMBL/GenBank/DDBJ databases">
        <title>In-depth cultivation of the pig gut microbiome towards novel bacterial diversity and tailored functional studies.</title>
        <authorList>
            <person name="Wylensek D."/>
            <person name="Hitch T.C.A."/>
            <person name="Clavel T."/>
        </authorList>
    </citation>
    <scope>NUCLEOTIDE SEQUENCE [LARGE SCALE GENOMIC DNA]</scope>
    <source>
        <strain evidence="5 7">BL-178-WT-3A</strain>
    </source>
</reference>
<dbReference type="EMBL" id="VUNP01000020">
    <property type="protein sequence ID" value="MST53873.1"/>
    <property type="molecule type" value="Genomic_DNA"/>
</dbReference>
<keyword evidence="1" id="KW-0805">Transcription regulation</keyword>
<dbReference type="SMART" id="SM00342">
    <property type="entry name" value="HTH_ARAC"/>
    <property type="match status" value="1"/>
</dbReference>
<dbReference type="InterPro" id="IPR037923">
    <property type="entry name" value="HTH-like"/>
</dbReference>
<name>A0A6N7WPL2_STRAY</name>
<dbReference type="InterPro" id="IPR018062">
    <property type="entry name" value="HTH_AraC-typ_CS"/>
</dbReference>
<dbReference type="InterPro" id="IPR003313">
    <property type="entry name" value="AraC-bd"/>
</dbReference>
<dbReference type="OrthoDB" id="9799319at2"/>
<proteinExistence type="predicted"/>
<dbReference type="Proteomes" id="UP001212085">
    <property type="component" value="Chromosome"/>
</dbReference>
<keyword evidence="3" id="KW-0804">Transcription</keyword>